<dbReference type="AlphaFoldDB" id="A0A0D2MPT8"/>
<dbReference type="GO" id="GO:0003677">
    <property type="term" value="F:DNA binding"/>
    <property type="evidence" value="ECO:0007669"/>
    <property type="project" value="InterPro"/>
</dbReference>
<protein>
    <submittedName>
        <fullName evidence="1">Uncharacterized protein</fullName>
    </submittedName>
</protein>
<accession>A0A0D2MPT8</accession>
<sequence>MIEDPRADDLDFPAVAAGPGWSVPLSEEELADFMAVLARLRGAVASLHAQGQWLPAVGDRPVSRAKWQSHHIRMQATWATGPPPAFSIDLSICIGRRSVTAVWPHGVVQEVCAAVDATSGDGAGALAAAPARAVAAA</sequence>
<dbReference type="SUPFAM" id="SSF54447">
    <property type="entry name" value="ssDNA-binding transcriptional regulator domain"/>
    <property type="match status" value="1"/>
</dbReference>
<dbReference type="InterPro" id="IPR009044">
    <property type="entry name" value="ssDNA-bd_transcriptional_reg"/>
</dbReference>
<reference evidence="1 2" key="1">
    <citation type="journal article" date="2013" name="BMC Genomics">
        <title>Reconstruction of the lipid metabolism for the microalga Monoraphidium neglectum from its genome sequence reveals characteristics suitable for biofuel production.</title>
        <authorList>
            <person name="Bogen C."/>
            <person name="Al-Dilaimi A."/>
            <person name="Albersmeier A."/>
            <person name="Wichmann J."/>
            <person name="Grundmann M."/>
            <person name="Rupp O."/>
            <person name="Lauersen K.J."/>
            <person name="Blifernez-Klassen O."/>
            <person name="Kalinowski J."/>
            <person name="Goesmann A."/>
            <person name="Mussgnug J.H."/>
            <person name="Kruse O."/>
        </authorList>
    </citation>
    <scope>NUCLEOTIDE SEQUENCE [LARGE SCALE GENOMIC DNA]</scope>
    <source>
        <strain evidence="1 2">SAG 48.87</strain>
    </source>
</reference>
<organism evidence="1 2">
    <name type="scientific">Monoraphidium neglectum</name>
    <dbReference type="NCBI Taxonomy" id="145388"/>
    <lineage>
        <taxon>Eukaryota</taxon>
        <taxon>Viridiplantae</taxon>
        <taxon>Chlorophyta</taxon>
        <taxon>core chlorophytes</taxon>
        <taxon>Chlorophyceae</taxon>
        <taxon>CS clade</taxon>
        <taxon>Sphaeropleales</taxon>
        <taxon>Selenastraceae</taxon>
        <taxon>Monoraphidium</taxon>
    </lineage>
</organism>
<proteinExistence type="predicted"/>
<dbReference type="Gene3D" id="2.30.31.10">
    <property type="entry name" value="Transcriptional Coactivator Pc4, Chain A"/>
    <property type="match status" value="1"/>
</dbReference>
<keyword evidence="2" id="KW-1185">Reference proteome</keyword>
<dbReference type="RefSeq" id="XP_013903669.1">
    <property type="nucleotide sequence ID" value="XM_014048215.1"/>
</dbReference>
<name>A0A0D2MPT8_9CHLO</name>
<dbReference type="KEGG" id="mng:MNEG_3306"/>
<evidence type="ECO:0000313" key="1">
    <source>
        <dbReference type="EMBL" id="KIZ04650.1"/>
    </source>
</evidence>
<dbReference type="OrthoDB" id="539226at2759"/>
<dbReference type="GeneID" id="25736184"/>
<dbReference type="Proteomes" id="UP000054498">
    <property type="component" value="Unassembled WGS sequence"/>
</dbReference>
<dbReference type="EMBL" id="KK100629">
    <property type="protein sequence ID" value="KIZ04650.1"/>
    <property type="molecule type" value="Genomic_DNA"/>
</dbReference>
<gene>
    <name evidence="1" type="ORF">MNEG_3306</name>
</gene>
<dbReference type="GO" id="GO:0006355">
    <property type="term" value="P:regulation of DNA-templated transcription"/>
    <property type="evidence" value="ECO:0007669"/>
    <property type="project" value="InterPro"/>
</dbReference>
<evidence type="ECO:0000313" key="2">
    <source>
        <dbReference type="Proteomes" id="UP000054498"/>
    </source>
</evidence>